<protein>
    <submittedName>
        <fullName evidence="3">Uncharacterized protein</fullName>
    </submittedName>
</protein>
<evidence type="ECO:0000256" key="2">
    <source>
        <dbReference type="SAM" id="SignalP"/>
    </source>
</evidence>
<feature type="compositionally biased region" description="Low complexity" evidence="1">
    <location>
        <begin position="80"/>
        <end position="90"/>
    </location>
</feature>
<evidence type="ECO:0000256" key="1">
    <source>
        <dbReference type="SAM" id="MobiDB-lite"/>
    </source>
</evidence>
<organism evidence="3 4">
    <name type="scientific">Ranitomeya imitator</name>
    <name type="common">mimic poison frog</name>
    <dbReference type="NCBI Taxonomy" id="111125"/>
    <lineage>
        <taxon>Eukaryota</taxon>
        <taxon>Metazoa</taxon>
        <taxon>Chordata</taxon>
        <taxon>Craniata</taxon>
        <taxon>Vertebrata</taxon>
        <taxon>Euteleostomi</taxon>
        <taxon>Amphibia</taxon>
        <taxon>Batrachia</taxon>
        <taxon>Anura</taxon>
        <taxon>Neobatrachia</taxon>
        <taxon>Hyloidea</taxon>
        <taxon>Dendrobatidae</taxon>
        <taxon>Dendrobatinae</taxon>
        <taxon>Ranitomeya</taxon>
    </lineage>
</organism>
<dbReference type="EMBL" id="CAUEEQ010030030">
    <property type="protein sequence ID" value="CAJ0949394.1"/>
    <property type="molecule type" value="Genomic_DNA"/>
</dbReference>
<keyword evidence="2" id="KW-0732">Signal</keyword>
<evidence type="ECO:0000313" key="4">
    <source>
        <dbReference type="Proteomes" id="UP001176940"/>
    </source>
</evidence>
<accession>A0ABN9LTJ8</accession>
<feature type="chain" id="PRO_5045311979" evidence="2">
    <location>
        <begin position="20"/>
        <end position="179"/>
    </location>
</feature>
<dbReference type="SUPFAM" id="SSF50729">
    <property type="entry name" value="PH domain-like"/>
    <property type="match status" value="1"/>
</dbReference>
<keyword evidence="4" id="KW-1185">Reference proteome</keyword>
<sequence>MFRIVLYVFVFRVCGISEGLYTFQTHQGQHIYERVHTAVLALAEQHKSLLPRHGKELQTSTQGGRERASPQEPAPPCCPAAPTGTTSPAATAAQSLPAADLTVEEILIPSQGGHFLGNCPRPPHSDQTCLHVAFQDYGDKGWHAATGGGQVEKKQFCTINVKLNCLLYCGSIQRHKDPK</sequence>
<comment type="caution">
    <text evidence="3">The sequence shown here is derived from an EMBL/GenBank/DDBJ whole genome shotgun (WGS) entry which is preliminary data.</text>
</comment>
<feature type="region of interest" description="Disordered" evidence="1">
    <location>
        <begin position="51"/>
        <end position="90"/>
    </location>
</feature>
<reference evidence="3" key="1">
    <citation type="submission" date="2023-07" db="EMBL/GenBank/DDBJ databases">
        <authorList>
            <person name="Stuckert A."/>
        </authorList>
    </citation>
    <scope>NUCLEOTIDE SEQUENCE</scope>
</reference>
<dbReference type="Proteomes" id="UP001176940">
    <property type="component" value="Unassembled WGS sequence"/>
</dbReference>
<feature type="signal peptide" evidence="2">
    <location>
        <begin position="1"/>
        <end position="19"/>
    </location>
</feature>
<name>A0ABN9LTJ8_9NEOB</name>
<evidence type="ECO:0000313" key="3">
    <source>
        <dbReference type="EMBL" id="CAJ0949394.1"/>
    </source>
</evidence>
<gene>
    <name evidence="3" type="ORF">RIMI_LOCUS12580181</name>
</gene>
<proteinExistence type="predicted"/>